<dbReference type="HAMAP" id="MF_00041">
    <property type="entry name" value="Cys_tRNA_synth"/>
    <property type="match status" value="1"/>
</dbReference>
<dbReference type="Gene3D" id="1.20.120.1910">
    <property type="entry name" value="Cysteine-tRNA ligase, C-terminal anti-codon recognition domain"/>
    <property type="match status" value="1"/>
</dbReference>
<proteinExistence type="inferred from homology"/>
<dbReference type="GO" id="GO:0005524">
    <property type="term" value="F:ATP binding"/>
    <property type="evidence" value="ECO:0007669"/>
    <property type="project" value="UniProtKB-UniRule"/>
</dbReference>
<keyword evidence="9 13" id="KW-0067">ATP-binding</keyword>
<feature type="short sequence motif" description="'HIGH' region" evidence="13">
    <location>
        <begin position="39"/>
        <end position="49"/>
    </location>
</feature>
<evidence type="ECO:0000256" key="4">
    <source>
        <dbReference type="ARBA" id="ARBA00022490"/>
    </source>
</evidence>
<dbReference type="GO" id="GO:0006423">
    <property type="term" value="P:cysteinyl-tRNA aminoacylation"/>
    <property type="evidence" value="ECO:0007669"/>
    <property type="project" value="UniProtKB-UniRule"/>
</dbReference>
<keyword evidence="8 13" id="KW-0862">Zinc</keyword>
<dbReference type="PRINTS" id="PR00983">
    <property type="entry name" value="TRNASYNTHCYS"/>
</dbReference>
<keyword evidence="4 13" id="KW-0963">Cytoplasm</keyword>
<dbReference type="InterPro" id="IPR032678">
    <property type="entry name" value="tRNA-synt_1_cat_dom"/>
</dbReference>
<keyword evidence="10 13" id="KW-0648">Protein biosynthesis</keyword>
<dbReference type="eggNOG" id="COG0215">
    <property type="taxonomic scope" value="Bacteria"/>
</dbReference>
<dbReference type="STRING" id="765420.OSCT_0968"/>
<dbReference type="NCBIfam" id="TIGR00435">
    <property type="entry name" value="cysS"/>
    <property type="match status" value="1"/>
</dbReference>
<feature type="domain" description="Cysteinyl-tRNA synthetase class Ia DALR" evidence="14">
    <location>
        <begin position="363"/>
        <end position="429"/>
    </location>
</feature>
<evidence type="ECO:0000256" key="5">
    <source>
        <dbReference type="ARBA" id="ARBA00022598"/>
    </source>
</evidence>
<evidence type="ECO:0000313" key="15">
    <source>
        <dbReference type="EMBL" id="EFO81171.1"/>
    </source>
</evidence>
<evidence type="ECO:0000256" key="2">
    <source>
        <dbReference type="ARBA" id="ARBA00005594"/>
    </source>
</evidence>
<dbReference type="CDD" id="cd00672">
    <property type="entry name" value="CysRS_core"/>
    <property type="match status" value="1"/>
</dbReference>
<dbReference type="PANTHER" id="PTHR10890">
    <property type="entry name" value="CYSTEINYL-TRNA SYNTHETASE"/>
    <property type="match status" value="1"/>
</dbReference>
<feature type="binding site" evidence="13">
    <location>
        <position position="242"/>
    </location>
    <ligand>
        <name>Zn(2+)</name>
        <dbReference type="ChEBI" id="CHEBI:29105"/>
    </ligand>
</feature>
<dbReference type="InterPro" id="IPR015803">
    <property type="entry name" value="Cys-tRNA-ligase"/>
</dbReference>
<dbReference type="InterPro" id="IPR015273">
    <property type="entry name" value="Cys-tRNA-synt_Ia_DALR"/>
</dbReference>
<comment type="cofactor">
    <cofactor evidence="13">
        <name>Zn(2+)</name>
        <dbReference type="ChEBI" id="CHEBI:29105"/>
    </cofactor>
    <text evidence="13">Binds 1 zinc ion per subunit.</text>
</comment>
<dbReference type="AlphaFoldDB" id="E1ICB7"/>
<dbReference type="Proteomes" id="UP000054010">
    <property type="component" value="Unassembled WGS sequence"/>
</dbReference>
<keyword evidence="16" id="KW-1185">Reference proteome</keyword>
<dbReference type="GO" id="GO:0004817">
    <property type="term" value="F:cysteine-tRNA ligase activity"/>
    <property type="evidence" value="ECO:0007669"/>
    <property type="project" value="UniProtKB-UniRule"/>
</dbReference>
<comment type="subunit">
    <text evidence="3 13">Monomer.</text>
</comment>
<dbReference type="SMART" id="SM00840">
    <property type="entry name" value="DALR_2"/>
    <property type="match status" value="1"/>
</dbReference>
<keyword evidence="5 13" id="KW-0436">Ligase</keyword>
<sequence length="477" mass="52925">MKDFWGRLMTIQIYNSLTRKVEPLETVEPQVVRMYVCGVTVYDDAHIGHAMSAVVFDIIRRYLEFRGYEVRHIVNFTDVDDKIIARAATLGRDPLTMAAQYADEFLAQLERLNVLPATAYPRATHTMAEIIDFTERLIAAGHAYPAEGDVYFRVASDADYGKLSGRSLEEMLTGTRFEVDPRKESPADFALWKGAKPGEPAWPSPWGNGRPGWHIECSAMSMKHLGEEIDIHGGGNDLVFPHHENEIAQSECLTGKSFARYWVHNGMLQLVNPETRQVEKMSKSLGNVVTIDSFLSQYDADVFRLIVLSSYYRSPLTYNTEIAADNARKLDRLLGALLPALGSNASGPAVESLNQSVERTRSAFLSAMDADFNTAGALAALFELVRAINVARDAGVGGDAFSAAQNSLRELASVLGLRLNPQHAKQQEVAPFIELLIELRTSLRKAKQFELADTIRTRLADLGVTLEDGPQGTRYKV</sequence>
<evidence type="ECO:0000256" key="7">
    <source>
        <dbReference type="ARBA" id="ARBA00022741"/>
    </source>
</evidence>
<dbReference type="GO" id="GO:0005829">
    <property type="term" value="C:cytosol"/>
    <property type="evidence" value="ECO:0007669"/>
    <property type="project" value="TreeGrafter"/>
</dbReference>
<evidence type="ECO:0000256" key="11">
    <source>
        <dbReference type="ARBA" id="ARBA00023146"/>
    </source>
</evidence>
<organism evidence="15 16">
    <name type="scientific">Oscillochloris trichoides DG-6</name>
    <dbReference type="NCBI Taxonomy" id="765420"/>
    <lineage>
        <taxon>Bacteria</taxon>
        <taxon>Bacillati</taxon>
        <taxon>Chloroflexota</taxon>
        <taxon>Chloroflexia</taxon>
        <taxon>Chloroflexales</taxon>
        <taxon>Chloroflexineae</taxon>
        <taxon>Oscillochloridaceae</taxon>
        <taxon>Oscillochloris</taxon>
    </lineage>
</organism>
<dbReference type="SUPFAM" id="SSF52374">
    <property type="entry name" value="Nucleotidylyl transferase"/>
    <property type="match status" value="1"/>
</dbReference>
<protein>
    <recommendedName>
        <fullName evidence="13">Cysteine--tRNA ligase</fullName>
        <ecNumber evidence="13">6.1.1.16</ecNumber>
    </recommendedName>
    <alternativeName>
        <fullName evidence="13">Cysteinyl-tRNA synthetase</fullName>
        <shortName evidence="13">CysRS</shortName>
    </alternativeName>
</protein>
<dbReference type="FunFam" id="3.40.50.620:FF:000130">
    <property type="entry name" value="Cysteine--tRNA ligase"/>
    <property type="match status" value="1"/>
</dbReference>
<reference evidence="15 16" key="1">
    <citation type="journal article" date="2011" name="J. Bacteriol.">
        <title>Draft genome sequence of the anoxygenic filamentous phototrophic bacterium Oscillochloris trichoides subsp. DG-6.</title>
        <authorList>
            <person name="Kuznetsov B.B."/>
            <person name="Ivanovsky R.N."/>
            <person name="Keppen O.I."/>
            <person name="Sukhacheva M.V."/>
            <person name="Bumazhkin B.K."/>
            <person name="Patutina E.O."/>
            <person name="Beletsky A.V."/>
            <person name="Mardanov A.V."/>
            <person name="Baslerov R.V."/>
            <person name="Panteleeva A.N."/>
            <person name="Kolganova T.V."/>
            <person name="Ravin N.V."/>
            <person name="Skryabin K.G."/>
        </authorList>
    </citation>
    <scope>NUCLEOTIDE SEQUENCE [LARGE SCALE GENOMIC DNA]</scope>
    <source>
        <strain evidence="15 16">DG-6</strain>
    </source>
</reference>
<evidence type="ECO:0000256" key="8">
    <source>
        <dbReference type="ARBA" id="ARBA00022833"/>
    </source>
</evidence>
<keyword evidence="7 13" id="KW-0547">Nucleotide-binding</keyword>
<evidence type="ECO:0000256" key="12">
    <source>
        <dbReference type="ARBA" id="ARBA00047398"/>
    </source>
</evidence>
<accession>E1ICB7</accession>
<dbReference type="PANTHER" id="PTHR10890:SF3">
    <property type="entry name" value="CYSTEINE--TRNA LIGASE, CYTOPLASMIC"/>
    <property type="match status" value="1"/>
</dbReference>
<evidence type="ECO:0000256" key="3">
    <source>
        <dbReference type="ARBA" id="ARBA00011245"/>
    </source>
</evidence>
<dbReference type="InterPro" id="IPR009080">
    <property type="entry name" value="tRNAsynth_Ia_anticodon-bd"/>
</dbReference>
<keyword evidence="6 13" id="KW-0479">Metal-binding</keyword>
<feature type="binding site" evidence="13">
    <location>
        <position position="217"/>
    </location>
    <ligand>
        <name>Zn(2+)</name>
        <dbReference type="ChEBI" id="CHEBI:29105"/>
    </ligand>
</feature>
<evidence type="ECO:0000313" key="16">
    <source>
        <dbReference type="Proteomes" id="UP000054010"/>
    </source>
</evidence>
<gene>
    <name evidence="13" type="primary">cysS</name>
    <name evidence="15" type="ORF">OSCT_0968</name>
</gene>
<evidence type="ECO:0000259" key="14">
    <source>
        <dbReference type="SMART" id="SM00840"/>
    </source>
</evidence>
<dbReference type="SUPFAM" id="SSF47323">
    <property type="entry name" value="Anticodon-binding domain of a subclass of class I aminoacyl-tRNA synthetases"/>
    <property type="match status" value="1"/>
</dbReference>
<dbReference type="InterPro" id="IPR024909">
    <property type="entry name" value="Cys-tRNA/MSH_ligase"/>
</dbReference>
<feature type="binding site" evidence="13">
    <location>
        <position position="37"/>
    </location>
    <ligand>
        <name>Zn(2+)</name>
        <dbReference type="ChEBI" id="CHEBI:29105"/>
    </ligand>
</feature>
<dbReference type="HOGENOM" id="CLU_013528_0_1_0"/>
<comment type="catalytic activity">
    <reaction evidence="12 13">
        <text>tRNA(Cys) + L-cysteine + ATP = L-cysteinyl-tRNA(Cys) + AMP + diphosphate</text>
        <dbReference type="Rhea" id="RHEA:17773"/>
        <dbReference type="Rhea" id="RHEA-COMP:9661"/>
        <dbReference type="Rhea" id="RHEA-COMP:9679"/>
        <dbReference type="ChEBI" id="CHEBI:30616"/>
        <dbReference type="ChEBI" id="CHEBI:33019"/>
        <dbReference type="ChEBI" id="CHEBI:35235"/>
        <dbReference type="ChEBI" id="CHEBI:78442"/>
        <dbReference type="ChEBI" id="CHEBI:78517"/>
        <dbReference type="ChEBI" id="CHEBI:456215"/>
        <dbReference type="EC" id="6.1.1.16"/>
    </reaction>
</comment>
<evidence type="ECO:0000256" key="13">
    <source>
        <dbReference type="HAMAP-Rule" id="MF_00041"/>
    </source>
</evidence>
<dbReference type="Gene3D" id="3.40.50.620">
    <property type="entry name" value="HUPs"/>
    <property type="match status" value="1"/>
</dbReference>
<feature type="short sequence motif" description="'KMSKS' region" evidence="13">
    <location>
        <begin position="280"/>
        <end position="284"/>
    </location>
</feature>
<comment type="caution">
    <text evidence="15">The sequence shown here is derived from an EMBL/GenBank/DDBJ whole genome shotgun (WGS) entry which is preliminary data.</text>
</comment>
<evidence type="ECO:0000256" key="1">
    <source>
        <dbReference type="ARBA" id="ARBA00004496"/>
    </source>
</evidence>
<name>E1ICB7_9CHLR</name>
<dbReference type="EMBL" id="ADVR01000023">
    <property type="protein sequence ID" value="EFO81171.1"/>
    <property type="molecule type" value="Genomic_DNA"/>
</dbReference>
<dbReference type="Pfam" id="PF09190">
    <property type="entry name" value="DALR_2"/>
    <property type="match status" value="1"/>
</dbReference>
<feature type="binding site" evidence="13">
    <location>
        <position position="246"/>
    </location>
    <ligand>
        <name>Zn(2+)</name>
        <dbReference type="ChEBI" id="CHEBI:29105"/>
    </ligand>
</feature>
<evidence type="ECO:0000256" key="10">
    <source>
        <dbReference type="ARBA" id="ARBA00022917"/>
    </source>
</evidence>
<dbReference type="Pfam" id="PF01406">
    <property type="entry name" value="tRNA-synt_1e"/>
    <property type="match status" value="1"/>
</dbReference>
<dbReference type="EC" id="6.1.1.16" evidence="13"/>
<dbReference type="GO" id="GO:0008270">
    <property type="term" value="F:zinc ion binding"/>
    <property type="evidence" value="ECO:0007669"/>
    <property type="project" value="UniProtKB-UniRule"/>
</dbReference>
<dbReference type="InterPro" id="IPR014729">
    <property type="entry name" value="Rossmann-like_a/b/a_fold"/>
</dbReference>
<comment type="subcellular location">
    <subcellularLocation>
        <location evidence="1 13">Cytoplasm</location>
    </subcellularLocation>
</comment>
<evidence type="ECO:0000256" key="6">
    <source>
        <dbReference type="ARBA" id="ARBA00022723"/>
    </source>
</evidence>
<evidence type="ECO:0000256" key="9">
    <source>
        <dbReference type="ARBA" id="ARBA00022840"/>
    </source>
</evidence>
<feature type="binding site" evidence="13">
    <location>
        <position position="283"/>
    </location>
    <ligand>
        <name>ATP</name>
        <dbReference type="ChEBI" id="CHEBI:30616"/>
    </ligand>
</feature>
<comment type="similarity">
    <text evidence="2 13">Belongs to the class-I aminoacyl-tRNA synthetase family.</text>
</comment>
<keyword evidence="11 13" id="KW-0030">Aminoacyl-tRNA synthetase</keyword>